<proteinExistence type="predicted"/>
<evidence type="ECO:0000256" key="3">
    <source>
        <dbReference type="ARBA" id="ARBA00022723"/>
    </source>
</evidence>
<keyword evidence="4" id="KW-0862">Zinc</keyword>
<dbReference type="GO" id="GO:0046872">
    <property type="term" value="F:metal ion binding"/>
    <property type="evidence" value="ECO:0007669"/>
    <property type="project" value="UniProtKB-KW"/>
</dbReference>
<evidence type="ECO:0000313" key="5">
    <source>
        <dbReference type="EMBL" id="MBN8659276.1"/>
    </source>
</evidence>
<dbReference type="Proteomes" id="UP000664277">
    <property type="component" value="Unassembled WGS sequence"/>
</dbReference>
<organism evidence="5 6">
    <name type="scientific">Candidatus Obscuribacter phosphatis</name>
    <dbReference type="NCBI Taxonomy" id="1906157"/>
    <lineage>
        <taxon>Bacteria</taxon>
        <taxon>Bacillati</taxon>
        <taxon>Candidatus Melainabacteria</taxon>
        <taxon>Candidatus Obscuribacterales</taxon>
        <taxon>Candidatus Obscuribacteraceae</taxon>
        <taxon>Candidatus Obscuribacter</taxon>
    </lineage>
</organism>
<dbReference type="InterPro" id="IPR008567">
    <property type="entry name" value="BKACE"/>
</dbReference>
<sequence>MYFTDDSLLPENQDPLIITAAPYGPVWLPSDYPEYIAVTWDQQVQKAVDCYNAGATILHIHVRDPKTGKISKNFKEYGELIGRLREAVPKMILQVGGSISFSPPDDHSKAQWQGYDTRHMLAELDPKPDQVTVAIGSCQWDITSLTTMEDWAGTHVANEEMLWAFSNMVVDATPDFYIEHLKRLRQHGIQPYFALAHIHSLEIVERLIRRGLYMGPVNGFFSMGGGGSCGANPFDWMELVRRTPHGSVFTYQSVHRLSHPLAAIMIALGQHTRAGIEENLWDTAKGQRLTSVQMIEKQVRIANELGRKVATGDDARRILKIGTWYNSVEETLQNLGLPPNRQTGQTGFIGYPATDGKLRTAQLAGSDGHPLVGEL</sequence>
<evidence type="ECO:0000313" key="6">
    <source>
        <dbReference type="Proteomes" id="UP000664277"/>
    </source>
</evidence>
<protein>
    <submittedName>
        <fullName evidence="5">3-keto-5-aminohexanoate cleavage protein</fullName>
    </submittedName>
</protein>
<keyword evidence="3" id="KW-0479">Metal-binding</keyword>
<dbReference type="InterPro" id="IPR013785">
    <property type="entry name" value="Aldolase_TIM"/>
</dbReference>
<evidence type="ECO:0000256" key="2">
    <source>
        <dbReference type="ARBA" id="ARBA00022679"/>
    </source>
</evidence>
<comment type="caution">
    <text evidence="5">The sequence shown here is derived from an EMBL/GenBank/DDBJ whole genome shotgun (WGS) entry which is preliminary data.</text>
</comment>
<gene>
    <name evidence="5" type="ORF">J0M35_02860</name>
</gene>
<reference evidence="5" key="1">
    <citation type="submission" date="2021-02" db="EMBL/GenBank/DDBJ databases">
        <title>Genome-Resolved Metagenomics of a Microbial Community Performing Photosynthetic Biological Nutrient Removal.</title>
        <authorList>
            <person name="Mcdaniel E.A."/>
        </authorList>
    </citation>
    <scope>NUCLEOTIDE SEQUENCE</scope>
    <source>
        <strain evidence="5">UWPOB_OBS1</strain>
    </source>
</reference>
<dbReference type="PANTHER" id="PTHR37418:SF2">
    <property type="entry name" value="3-KETO-5-AMINOHEXANOATE CLEAVAGE ENZYME"/>
    <property type="match status" value="1"/>
</dbReference>
<evidence type="ECO:0000256" key="4">
    <source>
        <dbReference type="ARBA" id="ARBA00022833"/>
    </source>
</evidence>
<dbReference type="PANTHER" id="PTHR37418">
    <property type="entry name" value="3-KETO-5-AMINOHEXANOATE CLEAVAGE ENZYME-RELATED"/>
    <property type="match status" value="1"/>
</dbReference>
<accession>A0A8J7PAY4</accession>
<keyword evidence="2" id="KW-0808">Transferase</keyword>
<dbReference type="Gene3D" id="3.20.20.70">
    <property type="entry name" value="Aldolase class I"/>
    <property type="match status" value="1"/>
</dbReference>
<dbReference type="AlphaFoldDB" id="A0A8J7PAY4"/>
<dbReference type="EMBL" id="JAFLCK010000002">
    <property type="protein sequence ID" value="MBN8659276.1"/>
    <property type="molecule type" value="Genomic_DNA"/>
</dbReference>
<dbReference type="Pfam" id="PF05853">
    <property type="entry name" value="BKACE"/>
    <property type="match status" value="1"/>
</dbReference>
<comment type="cofactor">
    <cofactor evidence="1">
        <name>Zn(2+)</name>
        <dbReference type="ChEBI" id="CHEBI:29105"/>
    </cofactor>
</comment>
<evidence type="ECO:0000256" key="1">
    <source>
        <dbReference type="ARBA" id="ARBA00001947"/>
    </source>
</evidence>
<name>A0A8J7PAY4_9BACT</name>
<dbReference type="GO" id="GO:0043720">
    <property type="term" value="F:3-keto-5-aminohexanoate cleavage activity"/>
    <property type="evidence" value="ECO:0007669"/>
    <property type="project" value="InterPro"/>
</dbReference>